<dbReference type="KEGG" id="nnu:104604205"/>
<dbReference type="OrthoDB" id="1934939at2759"/>
<dbReference type="Proteomes" id="UP000189703">
    <property type="component" value="Unplaced"/>
</dbReference>
<proteinExistence type="predicted"/>
<protein>
    <submittedName>
        <fullName evidence="3">Uncharacterized protein LOC104604205</fullName>
    </submittedName>
</protein>
<dbReference type="RefSeq" id="XP_010266768.1">
    <property type="nucleotide sequence ID" value="XM_010268466.1"/>
</dbReference>
<dbReference type="PANTHER" id="PTHR48475:SF1">
    <property type="entry name" value="RNASE H TYPE-1 DOMAIN-CONTAINING PROTEIN"/>
    <property type="match status" value="1"/>
</dbReference>
<dbReference type="OMA" id="MRIERSH"/>
<dbReference type="PROSITE" id="PS50994">
    <property type="entry name" value="INTEGRASE"/>
    <property type="match status" value="1"/>
</dbReference>
<accession>A0A1U8AHX7</accession>
<dbReference type="InterPro" id="IPR036397">
    <property type="entry name" value="RNaseH_sf"/>
</dbReference>
<dbReference type="InterPro" id="IPR012337">
    <property type="entry name" value="RNaseH-like_sf"/>
</dbReference>
<keyword evidence="2" id="KW-1185">Reference proteome</keyword>
<dbReference type="STRING" id="4432.A0A1U8AHX7"/>
<dbReference type="SUPFAM" id="SSF53098">
    <property type="entry name" value="Ribonuclease H-like"/>
    <property type="match status" value="1"/>
</dbReference>
<organism evidence="2 3">
    <name type="scientific">Nelumbo nucifera</name>
    <name type="common">Sacred lotus</name>
    <dbReference type="NCBI Taxonomy" id="4432"/>
    <lineage>
        <taxon>Eukaryota</taxon>
        <taxon>Viridiplantae</taxon>
        <taxon>Streptophyta</taxon>
        <taxon>Embryophyta</taxon>
        <taxon>Tracheophyta</taxon>
        <taxon>Spermatophyta</taxon>
        <taxon>Magnoliopsida</taxon>
        <taxon>Proteales</taxon>
        <taxon>Nelumbonaceae</taxon>
        <taxon>Nelumbo</taxon>
    </lineage>
</organism>
<dbReference type="GO" id="GO:0015074">
    <property type="term" value="P:DNA integration"/>
    <property type="evidence" value="ECO:0007669"/>
    <property type="project" value="InterPro"/>
</dbReference>
<gene>
    <name evidence="3" type="primary">LOC104604205</name>
</gene>
<reference evidence="3" key="1">
    <citation type="submission" date="2025-08" db="UniProtKB">
        <authorList>
            <consortium name="RefSeq"/>
        </authorList>
    </citation>
    <scope>IDENTIFICATION</scope>
</reference>
<evidence type="ECO:0000259" key="1">
    <source>
        <dbReference type="PROSITE" id="PS50994"/>
    </source>
</evidence>
<dbReference type="InterPro" id="IPR001584">
    <property type="entry name" value="Integrase_cat-core"/>
</dbReference>
<dbReference type="PANTHER" id="PTHR48475">
    <property type="entry name" value="RIBONUCLEASE H"/>
    <property type="match status" value="1"/>
</dbReference>
<dbReference type="GO" id="GO:0003676">
    <property type="term" value="F:nucleic acid binding"/>
    <property type="evidence" value="ECO:0007669"/>
    <property type="project" value="InterPro"/>
</dbReference>
<dbReference type="GeneID" id="104604205"/>
<dbReference type="AlphaFoldDB" id="A0A1U8AHX7"/>
<name>A0A1U8AHX7_NELNU</name>
<evidence type="ECO:0000313" key="2">
    <source>
        <dbReference type="Proteomes" id="UP000189703"/>
    </source>
</evidence>
<evidence type="ECO:0000313" key="3">
    <source>
        <dbReference type="RefSeq" id="XP_010266768.1"/>
    </source>
</evidence>
<dbReference type="Gene3D" id="3.30.420.10">
    <property type="entry name" value="Ribonuclease H-like superfamily/Ribonuclease H"/>
    <property type="match status" value="1"/>
</dbReference>
<dbReference type="eggNOG" id="KOG0017">
    <property type="taxonomic scope" value="Eukaryota"/>
</dbReference>
<feature type="domain" description="Integrase catalytic" evidence="1">
    <location>
        <begin position="1"/>
        <end position="94"/>
    </location>
</feature>
<dbReference type="InParanoid" id="A0A1U8AHX7"/>
<sequence>MKILTDNGLSIKNQEVCDLIGQYSARLRISTTYYPQGNGQTEATNKTLLRMLSKTVADNQKDWTEKLSETLWTYHTTIRKRTQAMPYSLVYGQEAVLPAEIRAVSAQVAFAMDKKVTPEDMDHLFADKLEVIDEARNLAMQKHTKYKQALATNFNRLLRPRNFKEGDKVLKMTINVRHGKSAGKFTPTWEGPYVIKEAHALGYYVLKTVDIEEDDETINGYWLKPYF</sequence>